<dbReference type="RefSeq" id="WP_068948712.1">
    <property type="nucleotide sequence ID" value="NZ_CP015922.1"/>
</dbReference>
<dbReference type="Proteomes" id="UP000078463">
    <property type="component" value="Chromosome"/>
</dbReference>
<proteinExistence type="predicted"/>
<dbReference type="STRING" id="1743168.A8O14_06215"/>
<dbReference type="EMBL" id="CP015922">
    <property type="protein sequence ID" value="ANI99704.1"/>
    <property type="molecule type" value="Genomic_DNA"/>
</dbReference>
<sequence length="542" mass="61209">MAALFSKAITSTLQSSRNPPPKVSLISPYTFLNRLTFGPNSTSVEEFKKLGLNQWLDWQLRPQFEDDPDCKERMANFLLKIWYPADKEGRWPAVNEKRKFWSLDKSPTELMKIIEPGKNSNYKEQFIPYEEVVFASIIRSIYSQWQVQEVITSFWHNHFSVNAMDGLAKILFPIYDQEVIRPHALGNFRTLLEAVAKSPVMLTYLNNNSSRVGAPNENYAREFFELHTLGVSAYLNNTYSRWKDVPGANNGRPIGYIDHDVRELAKVFTGWTVGNGAPLGDGKNLPRTGEFIYIDAWHDPSPKRVLANELYSNQGPLQDGLRALDLAAYHPATARFISHKLCARLLMDNPPESLVKSAAQVWIAKQHDSHQIAEVIRHIATSAEFANTISTKIKRPIELLASFVRATGQDFTPSDELLFQISFCGQTPYAWPTPEGLPDNNQRWLGASVLLQRWNLISGITENRWGCGVMNPFKLLDLTNKISALTLAKTCLNKIYGAENAPDISKQLMAAAKLAPNDLVSDPAIARRMLAWSAMAPQFQIR</sequence>
<name>A0A191UF99_9BURK</name>
<organism evidence="1 2">
    <name type="scientific">Polynucleobacter wuianus</name>
    <dbReference type="NCBI Taxonomy" id="1743168"/>
    <lineage>
        <taxon>Bacteria</taxon>
        <taxon>Pseudomonadati</taxon>
        <taxon>Pseudomonadota</taxon>
        <taxon>Betaproteobacteria</taxon>
        <taxon>Burkholderiales</taxon>
        <taxon>Burkholderiaceae</taxon>
        <taxon>Polynucleobacter</taxon>
    </lineage>
</organism>
<evidence type="ECO:0000313" key="2">
    <source>
        <dbReference type="Proteomes" id="UP000078463"/>
    </source>
</evidence>
<dbReference type="InterPro" id="IPR014917">
    <property type="entry name" value="DUF1800"/>
</dbReference>
<evidence type="ECO:0000313" key="1">
    <source>
        <dbReference type="EMBL" id="ANI99704.1"/>
    </source>
</evidence>
<gene>
    <name evidence="1" type="ORF">A8O14_06215</name>
</gene>
<accession>A0A191UF99</accession>
<keyword evidence="2" id="KW-1185">Reference proteome</keyword>
<reference evidence="2" key="1">
    <citation type="submission" date="2016-05" db="EMBL/GenBank/DDBJ databases">
        <title>Polynucleobacter sp. QLW-P1FAT50C-4 genome.</title>
        <authorList>
            <person name="Hahn M.W."/>
        </authorList>
    </citation>
    <scope>NUCLEOTIDE SEQUENCE [LARGE SCALE GENOMIC DNA]</scope>
    <source>
        <strain evidence="2">QLW-P1FAT50C-4</strain>
    </source>
</reference>
<dbReference type="KEGG" id="pwu:A8O14_06215"/>
<dbReference type="Pfam" id="PF08811">
    <property type="entry name" value="DUF1800"/>
    <property type="match status" value="1"/>
</dbReference>
<dbReference type="AlphaFoldDB" id="A0A191UF99"/>
<protein>
    <recommendedName>
        <fullName evidence="3">DUF1800 domain-containing protein</fullName>
    </recommendedName>
</protein>
<evidence type="ECO:0008006" key="3">
    <source>
        <dbReference type="Google" id="ProtNLM"/>
    </source>
</evidence>